<protein>
    <submittedName>
        <fullName evidence="3">Uncharacterized protein</fullName>
    </submittedName>
</protein>
<gene>
    <name evidence="3" type="ORF">BPAE_0095g00350</name>
</gene>
<sequence>MYFQIVLVGVLPLVHCLGSSGLSSPVTTPIYLATPSQTQNSCIIVSFTTTISADSWFSLVSSELSSLSSISNHPPATSTTSVIETTTITFLTPSATATVATSDSSSASSLSACQTLVARNDEDYDAALLAASGFHKFSLRKVAYWESVFNNTNYLSLDDTISQAIQLASRIDGYDPDVPTTDYPPINPGTSPIDPNSPIIPDPCPPTPPKKRCRNAAKKFTK</sequence>
<organism evidence="3 4">
    <name type="scientific">Botrytis paeoniae</name>
    <dbReference type="NCBI Taxonomy" id="278948"/>
    <lineage>
        <taxon>Eukaryota</taxon>
        <taxon>Fungi</taxon>
        <taxon>Dikarya</taxon>
        <taxon>Ascomycota</taxon>
        <taxon>Pezizomycotina</taxon>
        <taxon>Leotiomycetes</taxon>
        <taxon>Helotiales</taxon>
        <taxon>Sclerotiniaceae</taxon>
        <taxon>Botrytis</taxon>
    </lineage>
</organism>
<reference evidence="3 4" key="1">
    <citation type="submission" date="2017-12" db="EMBL/GenBank/DDBJ databases">
        <title>Comparative genomics of Botrytis spp.</title>
        <authorList>
            <person name="Valero-Jimenez C.A."/>
            <person name="Tapia P."/>
            <person name="Veloso J."/>
            <person name="Silva-Moreno E."/>
            <person name="Staats M."/>
            <person name="Valdes J.H."/>
            <person name="Van Kan J.A.L."/>
        </authorList>
    </citation>
    <scope>NUCLEOTIDE SEQUENCE [LARGE SCALE GENOMIC DNA]</scope>
    <source>
        <strain evidence="3 4">Bp0003</strain>
    </source>
</reference>
<dbReference type="EMBL" id="PQXI01000095">
    <property type="protein sequence ID" value="TGO24778.1"/>
    <property type="molecule type" value="Genomic_DNA"/>
</dbReference>
<feature type="region of interest" description="Disordered" evidence="1">
    <location>
        <begin position="173"/>
        <end position="222"/>
    </location>
</feature>
<keyword evidence="2" id="KW-0732">Signal</keyword>
<name>A0A4Z1FMW1_9HELO</name>
<feature type="compositionally biased region" description="Pro residues" evidence="1">
    <location>
        <begin position="198"/>
        <end position="208"/>
    </location>
</feature>
<feature type="chain" id="PRO_5021250826" evidence="2">
    <location>
        <begin position="17"/>
        <end position="222"/>
    </location>
</feature>
<evidence type="ECO:0000256" key="2">
    <source>
        <dbReference type="SAM" id="SignalP"/>
    </source>
</evidence>
<dbReference type="Proteomes" id="UP000297910">
    <property type="component" value="Unassembled WGS sequence"/>
</dbReference>
<evidence type="ECO:0000313" key="3">
    <source>
        <dbReference type="EMBL" id="TGO24778.1"/>
    </source>
</evidence>
<feature type="signal peptide" evidence="2">
    <location>
        <begin position="1"/>
        <end position="16"/>
    </location>
</feature>
<feature type="compositionally biased region" description="Low complexity" evidence="1">
    <location>
        <begin position="176"/>
        <end position="197"/>
    </location>
</feature>
<feature type="compositionally biased region" description="Basic residues" evidence="1">
    <location>
        <begin position="209"/>
        <end position="222"/>
    </location>
</feature>
<evidence type="ECO:0000256" key="1">
    <source>
        <dbReference type="SAM" id="MobiDB-lite"/>
    </source>
</evidence>
<keyword evidence="4" id="KW-1185">Reference proteome</keyword>
<proteinExistence type="predicted"/>
<evidence type="ECO:0000313" key="4">
    <source>
        <dbReference type="Proteomes" id="UP000297910"/>
    </source>
</evidence>
<accession>A0A4Z1FMW1</accession>
<dbReference type="AlphaFoldDB" id="A0A4Z1FMW1"/>
<comment type="caution">
    <text evidence="3">The sequence shown here is derived from an EMBL/GenBank/DDBJ whole genome shotgun (WGS) entry which is preliminary data.</text>
</comment>